<dbReference type="Proteomes" id="UP001221142">
    <property type="component" value="Unassembled WGS sequence"/>
</dbReference>
<proteinExistence type="predicted"/>
<sequence length="325" mass="35488">MSANVTALYDYPNAAELLPKAVLVTALQTAYVMIFLVALRYLFSSKRARTKADVPIYLYLFVTHCASWIFAVARIWGDAAQIEGALGLVSDEAANLPGYIDCSSLFLVLAAADLLLIYRVFVLWKQYVWFLIPLPLWMLANWGLYIVDIQRALDLGEKYTESSLISSVVFDVIATSLVAAKLLTHRSKVEVLGKNHQKVYGRLAVIFVESSAITATCRLVWMAAFASGVQDAVSWTESIAAYGSLFGPLLVIFRMLHLSFQRGSSVASSSTGVSSTFAAASAASKQNMGMGTEGNTVYIPPRSIQPEGGFSPSRSEYSQTNCEKV</sequence>
<feature type="transmembrane region" description="Helical" evidence="2">
    <location>
        <begin position="127"/>
        <end position="144"/>
    </location>
</feature>
<evidence type="ECO:0000256" key="1">
    <source>
        <dbReference type="SAM" id="MobiDB-lite"/>
    </source>
</evidence>
<keyword evidence="2" id="KW-0812">Transmembrane</keyword>
<keyword evidence="4" id="KW-1185">Reference proteome</keyword>
<name>A0AAD7CJ19_9AGAR</name>
<feature type="region of interest" description="Disordered" evidence="1">
    <location>
        <begin position="301"/>
        <end position="325"/>
    </location>
</feature>
<evidence type="ECO:0000313" key="4">
    <source>
        <dbReference type="Proteomes" id="UP001221142"/>
    </source>
</evidence>
<gene>
    <name evidence="3" type="ORF">FB45DRAFT_887468</name>
</gene>
<dbReference type="EMBL" id="JARKIF010000001">
    <property type="protein sequence ID" value="KAJ7650281.1"/>
    <property type="molecule type" value="Genomic_DNA"/>
</dbReference>
<comment type="caution">
    <text evidence="3">The sequence shown here is derived from an EMBL/GenBank/DDBJ whole genome shotgun (WGS) entry which is preliminary data.</text>
</comment>
<feature type="transmembrane region" description="Helical" evidence="2">
    <location>
        <begin position="55"/>
        <end position="76"/>
    </location>
</feature>
<feature type="transmembrane region" description="Helical" evidence="2">
    <location>
        <begin position="239"/>
        <end position="256"/>
    </location>
</feature>
<feature type="compositionally biased region" description="Polar residues" evidence="1">
    <location>
        <begin position="312"/>
        <end position="325"/>
    </location>
</feature>
<dbReference type="AlphaFoldDB" id="A0AAD7CJ19"/>
<feature type="transmembrane region" description="Helical" evidence="2">
    <location>
        <begin position="21"/>
        <end position="43"/>
    </location>
</feature>
<keyword evidence="2" id="KW-0472">Membrane</keyword>
<keyword evidence="2" id="KW-1133">Transmembrane helix</keyword>
<feature type="transmembrane region" description="Helical" evidence="2">
    <location>
        <begin position="164"/>
        <end position="183"/>
    </location>
</feature>
<protein>
    <submittedName>
        <fullName evidence="3">Uncharacterized protein</fullName>
    </submittedName>
</protein>
<accession>A0AAD7CJ19</accession>
<reference evidence="3" key="1">
    <citation type="submission" date="2023-03" db="EMBL/GenBank/DDBJ databases">
        <title>Massive genome expansion in bonnet fungi (Mycena s.s.) driven by repeated elements and novel gene families across ecological guilds.</title>
        <authorList>
            <consortium name="Lawrence Berkeley National Laboratory"/>
            <person name="Harder C.B."/>
            <person name="Miyauchi S."/>
            <person name="Viragh M."/>
            <person name="Kuo A."/>
            <person name="Thoen E."/>
            <person name="Andreopoulos B."/>
            <person name="Lu D."/>
            <person name="Skrede I."/>
            <person name="Drula E."/>
            <person name="Henrissat B."/>
            <person name="Morin E."/>
            <person name="Kohler A."/>
            <person name="Barry K."/>
            <person name="LaButti K."/>
            <person name="Morin E."/>
            <person name="Salamov A."/>
            <person name="Lipzen A."/>
            <person name="Mereny Z."/>
            <person name="Hegedus B."/>
            <person name="Baldrian P."/>
            <person name="Stursova M."/>
            <person name="Weitz H."/>
            <person name="Taylor A."/>
            <person name="Grigoriev I.V."/>
            <person name="Nagy L.G."/>
            <person name="Martin F."/>
            <person name="Kauserud H."/>
        </authorList>
    </citation>
    <scope>NUCLEOTIDE SEQUENCE</scope>
    <source>
        <strain evidence="3">9284</strain>
    </source>
</reference>
<feature type="transmembrane region" description="Helical" evidence="2">
    <location>
        <begin position="203"/>
        <end position="227"/>
    </location>
</feature>
<evidence type="ECO:0000256" key="2">
    <source>
        <dbReference type="SAM" id="Phobius"/>
    </source>
</evidence>
<evidence type="ECO:0000313" key="3">
    <source>
        <dbReference type="EMBL" id="KAJ7650281.1"/>
    </source>
</evidence>
<feature type="transmembrane region" description="Helical" evidence="2">
    <location>
        <begin position="96"/>
        <end position="118"/>
    </location>
</feature>
<organism evidence="3 4">
    <name type="scientific">Roridomyces roridus</name>
    <dbReference type="NCBI Taxonomy" id="1738132"/>
    <lineage>
        <taxon>Eukaryota</taxon>
        <taxon>Fungi</taxon>
        <taxon>Dikarya</taxon>
        <taxon>Basidiomycota</taxon>
        <taxon>Agaricomycotina</taxon>
        <taxon>Agaricomycetes</taxon>
        <taxon>Agaricomycetidae</taxon>
        <taxon>Agaricales</taxon>
        <taxon>Marasmiineae</taxon>
        <taxon>Mycenaceae</taxon>
        <taxon>Roridomyces</taxon>
    </lineage>
</organism>